<keyword evidence="2" id="KW-1185">Reference proteome</keyword>
<comment type="caution">
    <text evidence="1">The sequence shown here is derived from an EMBL/GenBank/DDBJ whole genome shotgun (WGS) entry which is preliminary data.</text>
</comment>
<reference evidence="1" key="1">
    <citation type="submission" date="2021-06" db="EMBL/GenBank/DDBJ databases">
        <authorList>
            <person name="Hodson N. C."/>
            <person name="Mongue J. A."/>
            <person name="Jaron S. K."/>
        </authorList>
    </citation>
    <scope>NUCLEOTIDE SEQUENCE</scope>
</reference>
<name>A0A8J2LTC4_9HEXA</name>
<dbReference type="AlphaFoldDB" id="A0A8J2LTC4"/>
<evidence type="ECO:0000313" key="1">
    <source>
        <dbReference type="EMBL" id="CAG7837713.1"/>
    </source>
</evidence>
<evidence type="ECO:0000313" key="2">
    <source>
        <dbReference type="Proteomes" id="UP000708208"/>
    </source>
</evidence>
<protein>
    <recommendedName>
        <fullName evidence="3">DOMON domain-containing protein</fullName>
    </recommendedName>
</protein>
<gene>
    <name evidence="1" type="ORF">AFUS01_LOCUS46781</name>
</gene>
<sequence length="545" mass="62489">MELDVRAMHRFCTGKCFFLTDDCKTEERMSRLECRNIVAIKEYKPPCKAPIQPSAVELCKREGHLFIVSLLGQVEHEKVRSKDREVYKKVGNELIKCGQEPYVAIAFTDDATNSFVPSDPGSQKLGDVFYTCTANQPYVTSWVKSVSSHGPNNVTCLKETDKIDHQQLLDTKPYPPMGVSVLWSKITMRTDQYAIGCKFIISTEEPDLTVKLDNHVTIVPVFQTKKLKIANGIAFTLNGVLESLHFSAADVYIHQTTRNKIERANLASLDGIMDWNSSDMKALQLSKASFLAPAMSYIAKESMDDVYDLCLNKQAMCFTRNDERSCMIRRNCHLLASIRSLDREFTRVRFNLISQHPQRKGIVSLTHPQNWAAIGFSNDTKMGKDLVISCVYRGTTHLVYTGYNADHMFIYKRLHDNPEGFVQVKDYIDMDSESTMCVFDMSTDDILLRAFYYSKLNASIEDDTTWTELYWSMRNHEFFVFLAQGTTSDTIRDRISYHIYRGVSNRKFSRKLYLKLVGRALLTRANDITLFFLFASLYLIKLFKA</sequence>
<organism evidence="1 2">
    <name type="scientific">Allacma fusca</name>
    <dbReference type="NCBI Taxonomy" id="39272"/>
    <lineage>
        <taxon>Eukaryota</taxon>
        <taxon>Metazoa</taxon>
        <taxon>Ecdysozoa</taxon>
        <taxon>Arthropoda</taxon>
        <taxon>Hexapoda</taxon>
        <taxon>Collembola</taxon>
        <taxon>Symphypleona</taxon>
        <taxon>Sminthuridae</taxon>
        <taxon>Allacma</taxon>
    </lineage>
</organism>
<accession>A0A8J2LTC4</accession>
<proteinExistence type="predicted"/>
<dbReference type="EMBL" id="CAJVCH010571517">
    <property type="protein sequence ID" value="CAG7837713.1"/>
    <property type="molecule type" value="Genomic_DNA"/>
</dbReference>
<evidence type="ECO:0008006" key="3">
    <source>
        <dbReference type="Google" id="ProtNLM"/>
    </source>
</evidence>
<dbReference type="Proteomes" id="UP000708208">
    <property type="component" value="Unassembled WGS sequence"/>
</dbReference>